<feature type="non-terminal residue" evidence="2">
    <location>
        <position position="105"/>
    </location>
</feature>
<evidence type="ECO:0000313" key="2">
    <source>
        <dbReference type="EMBL" id="SVE52039.1"/>
    </source>
</evidence>
<dbReference type="InterPro" id="IPR027417">
    <property type="entry name" value="P-loop_NTPase"/>
</dbReference>
<sequence>MALWIAASLQCNTERGPCGTCRSCRLAAHLEHPDIHLHFPMPRPKRASSSAKLREATETQRQERLATLRKNLEVVLDEGEATGIYVSAIHTIREQASRRPAMTKR</sequence>
<reference evidence="2" key="1">
    <citation type="submission" date="2018-05" db="EMBL/GenBank/DDBJ databases">
        <authorList>
            <person name="Lanie J.A."/>
            <person name="Ng W.-L."/>
            <person name="Kazmierczak K.M."/>
            <person name="Andrzejewski T.M."/>
            <person name="Davidsen T.M."/>
            <person name="Wayne K.J."/>
            <person name="Tettelin H."/>
            <person name="Glass J.I."/>
            <person name="Rusch D."/>
            <person name="Podicherti R."/>
            <person name="Tsui H.-C.T."/>
            <person name="Winkler M.E."/>
        </authorList>
    </citation>
    <scope>NUCLEOTIDE SEQUENCE</scope>
</reference>
<protein>
    <submittedName>
        <fullName evidence="2">Uncharacterized protein</fullName>
    </submittedName>
</protein>
<dbReference type="EMBL" id="UINC01223020">
    <property type="protein sequence ID" value="SVE52039.1"/>
    <property type="molecule type" value="Genomic_DNA"/>
</dbReference>
<evidence type="ECO:0000256" key="1">
    <source>
        <dbReference type="SAM" id="MobiDB-lite"/>
    </source>
</evidence>
<proteinExistence type="predicted"/>
<gene>
    <name evidence="2" type="ORF">METZ01_LOCUS504893</name>
</gene>
<name>A0A383E614_9ZZZZ</name>
<dbReference type="Gene3D" id="3.40.50.300">
    <property type="entry name" value="P-loop containing nucleotide triphosphate hydrolases"/>
    <property type="match status" value="1"/>
</dbReference>
<dbReference type="AlphaFoldDB" id="A0A383E614"/>
<accession>A0A383E614</accession>
<dbReference type="Pfam" id="PF13177">
    <property type="entry name" value="DNA_pol3_delta2"/>
    <property type="match status" value="1"/>
</dbReference>
<feature type="region of interest" description="Disordered" evidence="1">
    <location>
        <begin position="37"/>
        <end position="62"/>
    </location>
</feature>
<feature type="compositionally biased region" description="Basic and acidic residues" evidence="1">
    <location>
        <begin position="52"/>
        <end position="62"/>
    </location>
</feature>
<organism evidence="2">
    <name type="scientific">marine metagenome</name>
    <dbReference type="NCBI Taxonomy" id="408172"/>
    <lineage>
        <taxon>unclassified sequences</taxon>
        <taxon>metagenomes</taxon>
        <taxon>ecological metagenomes</taxon>
    </lineage>
</organism>